<evidence type="ECO:0000256" key="2">
    <source>
        <dbReference type="ARBA" id="ARBA00008887"/>
    </source>
</evidence>
<dbReference type="Pfam" id="PF12780">
    <property type="entry name" value="AAA_8"/>
    <property type="match status" value="1"/>
</dbReference>
<feature type="compositionally biased region" description="Basic and acidic residues" evidence="13">
    <location>
        <begin position="606"/>
        <end position="617"/>
    </location>
</feature>
<dbReference type="Proteomes" id="UP001209878">
    <property type="component" value="Unassembled WGS sequence"/>
</dbReference>
<evidence type="ECO:0000313" key="16">
    <source>
        <dbReference type="Proteomes" id="UP001209878"/>
    </source>
</evidence>
<dbReference type="Gene3D" id="3.20.180.20">
    <property type="entry name" value="Dynein heavy chain, N-terminal domain 2"/>
    <property type="match status" value="1"/>
</dbReference>
<feature type="region of interest" description="Disordered" evidence="13">
    <location>
        <begin position="1897"/>
        <end position="1924"/>
    </location>
</feature>
<evidence type="ECO:0000256" key="7">
    <source>
        <dbReference type="ARBA" id="ARBA00022840"/>
    </source>
</evidence>
<dbReference type="InterPro" id="IPR024317">
    <property type="entry name" value="Dynein_heavy_chain_D4_dom"/>
</dbReference>
<dbReference type="Gene3D" id="1.20.140.100">
    <property type="entry name" value="Dynein heavy chain, N-terminal domain 2"/>
    <property type="match status" value="1"/>
</dbReference>
<keyword evidence="3" id="KW-0963">Cytoplasm</keyword>
<reference evidence="15" key="1">
    <citation type="journal article" date="2023" name="Mol. Biol. Evol.">
        <title>Third-Generation Sequencing Reveals the Adaptive Role of the Epigenome in Three Deep-Sea Polychaetes.</title>
        <authorList>
            <person name="Perez M."/>
            <person name="Aroh O."/>
            <person name="Sun Y."/>
            <person name="Lan Y."/>
            <person name="Juniper S.K."/>
            <person name="Young C.R."/>
            <person name="Angers B."/>
            <person name="Qian P.Y."/>
        </authorList>
    </citation>
    <scope>NUCLEOTIDE SEQUENCE</scope>
    <source>
        <strain evidence="15">R07B-5</strain>
    </source>
</reference>
<evidence type="ECO:0000256" key="11">
    <source>
        <dbReference type="ARBA" id="ARBA00023212"/>
    </source>
</evidence>
<gene>
    <name evidence="15" type="ORF">NP493_1095g00034</name>
</gene>
<dbReference type="Gene3D" id="1.10.8.710">
    <property type="match status" value="1"/>
</dbReference>
<dbReference type="Pfam" id="PF12775">
    <property type="entry name" value="AAA_7"/>
    <property type="match status" value="1"/>
</dbReference>
<dbReference type="Pfam" id="PF08385">
    <property type="entry name" value="DHC_N1"/>
    <property type="match status" value="2"/>
</dbReference>
<feature type="compositionally biased region" description="Basic and acidic residues" evidence="13">
    <location>
        <begin position="1904"/>
        <end position="1921"/>
    </location>
</feature>
<dbReference type="EMBL" id="JAODUO010001094">
    <property type="protein sequence ID" value="KAK2171177.1"/>
    <property type="molecule type" value="Genomic_DNA"/>
</dbReference>
<feature type="compositionally biased region" description="Polar residues" evidence="13">
    <location>
        <begin position="2411"/>
        <end position="2421"/>
    </location>
</feature>
<evidence type="ECO:0000256" key="9">
    <source>
        <dbReference type="ARBA" id="ARBA00023054"/>
    </source>
</evidence>
<feature type="region of interest" description="Disordered" evidence="13">
    <location>
        <begin position="2390"/>
        <end position="2421"/>
    </location>
</feature>
<evidence type="ECO:0000256" key="12">
    <source>
        <dbReference type="SAM" id="Coils"/>
    </source>
</evidence>
<evidence type="ECO:0000259" key="14">
    <source>
        <dbReference type="SMART" id="SM00382"/>
    </source>
</evidence>
<dbReference type="InterPro" id="IPR013594">
    <property type="entry name" value="Dynein_heavy_tail"/>
</dbReference>
<feature type="domain" description="AAA+ ATPase" evidence="14">
    <location>
        <begin position="2853"/>
        <end position="3004"/>
    </location>
</feature>
<evidence type="ECO:0000256" key="5">
    <source>
        <dbReference type="ARBA" id="ARBA00022737"/>
    </source>
</evidence>
<dbReference type="GO" id="GO:0005874">
    <property type="term" value="C:microtubule"/>
    <property type="evidence" value="ECO:0007669"/>
    <property type="project" value="UniProtKB-KW"/>
</dbReference>
<dbReference type="GO" id="GO:0045505">
    <property type="term" value="F:dynein intermediate chain binding"/>
    <property type="evidence" value="ECO:0007669"/>
    <property type="project" value="InterPro"/>
</dbReference>
<keyword evidence="5" id="KW-0677">Repeat</keyword>
<keyword evidence="16" id="KW-1185">Reference proteome</keyword>
<dbReference type="GO" id="GO:0005524">
    <property type="term" value="F:ATP binding"/>
    <property type="evidence" value="ECO:0007669"/>
    <property type="project" value="UniProtKB-KW"/>
</dbReference>
<keyword evidence="9 12" id="KW-0175">Coiled coil</keyword>
<dbReference type="SUPFAM" id="SSF52540">
    <property type="entry name" value="P-loop containing nucleoside triphosphate hydrolases"/>
    <property type="match status" value="3"/>
</dbReference>
<protein>
    <recommendedName>
        <fullName evidence="14">AAA+ ATPase domain-containing protein</fullName>
    </recommendedName>
</protein>
<evidence type="ECO:0000256" key="4">
    <source>
        <dbReference type="ARBA" id="ARBA00022701"/>
    </source>
</evidence>
<evidence type="ECO:0000256" key="13">
    <source>
        <dbReference type="SAM" id="MobiDB-lite"/>
    </source>
</evidence>
<dbReference type="GO" id="GO:0007018">
    <property type="term" value="P:microtubule-based movement"/>
    <property type="evidence" value="ECO:0007669"/>
    <property type="project" value="InterPro"/>
</dbReference>
<evidence type="ECO:0000256" key="6">
    <source>
        <dbReference type="ARBA" id="ARBA00022741"/>
    </source>
</evidence>
<comment type="subcellular location">
    <subcellularLocation>
        <location evidence="1">Cytoplasm</location>
        <location evidence="1">Cytoskeleton</location>
    </subcellularLocation>
</comment>
<dbReference type="Pfam" id="PF08393">
    <property type="entry name" value="DHC_N2"/>
    <property type="match status" value="1"/>
</dbReference>
<dbReference type="PANTHER" id="PTHR46961">
    <property type="entry name" value="DYNEIN HEAVY CHAIN 1, AXONEMAL-LIKE PROTEIN"/>
    <property type="match status" value="1"/>
</dbReference>
<dbReference type="InterPro" id="IPR003593">
    <property type="entry name" value="AAA+_ATPase"/>
</dbReference>
<name>A0AAD9KH51_RIDPI</name>
<dbReference type="Gene3D" id="1.10.287.2620">
    <property type="match status" value="1"/>
</dbReference>
<comment type="similarity">
    <text evidence="2">Belongs to the dynein heavy chain family.</text>
</comment>
<proteinExistence type="inferred from homology"/>
<dbReference type="Gene3D" id="1.20.58.1120">
    <property type="match status" value="1"/>
</dbReference>
<dbReference type="InterPro" id="IPR027417">
    <property type="entry name" value="P-loop_NTPase"/>
</dbReference>
<evidence type="ECO:0000256" key="3">
    <source>
        <dbReference type="ARBA" id="ARBA00022490"/>
    </source>
</evidence>
<feature type="coiled-coil region" evidence="12">
    <location>
        <begin position="3590"/>
        <end position="3625"/>
    </location>
</feature>
<dbReference type="Pfam" id="PF12774">
    <property type="entry name" value="AAA_6"/>
    <property type="match status" value="2"/>
</dbReference>
<keyword evidence="11" id="KW-0206">Cytoskeleton</keyword>
<feature type="compositionally biased region" description="Polar residues" evidence="13">
    <location>
        <begin position="488"/>
        <end position="503"/>
    </location>
</feature>
<dbReference type="Gene3D" id="1.20.920.20">
    <property type="match status" value="1"/>
</dbReference>
<feature type="compositionally biased region" description="Basic and acidic residues" evidence="13">
    <location>
        <begin position="2392"/>
        <end position="2407"/>
    </location>
</feature>
<dbReference type="PANTHER" id="PTHR46961:SF15">
    <property type="entry name" value="AAA+ ATPASE DOMAIN-CONTAINING PROTEIN"/>
    <property type="match status" value="1"/>
</dbReference>
<sequence length="3722" mass="423390">MDERHWWMAGKIQESFHIGGYDNPTLLEDFFDNDQTLEMINGFLSAGGQSRLFFYCDRPETGMLSTRQLHITGTLASLKDVNLEAITILYFLRRDTEREVDAVHMEKDIYSGELKGNPINILNSLLTEIFLPLIRAKKDWGKCTEEHKQYLLQNLEKTVSNLSETDGTSLASKHAMLRAPESVVGADFKHHRLAALDQNIIAEYEKLVTEWMSTIEVILGDTSDERFMDPNAGPLSELERWRRRQRLLTGIMEQLKGKECKAVIGVLITAKSRLIKKWKLVDSSPDAMNETKDKVRYLESLKRYLDMLYNGATPANIISVALPGLLAAVKQMDSVSRFYSRQGFLGLLFTKVTNQLVLACKEYIHQATLTPPDIDLLWSKVQEEVHHRESTPIGQTPIGDPQQKLFQSQLESRLKTSSSRSSRRMVPVDSSSDTLYQRLRACLTLQSVYRETIRTLRDSLGNSSMLSHFTSVGSLAQVATRSRPGQLATGSRQWGKLSTSSPFKKQPSDHEGHGVSVADEETIMSHIDEFCSRIRQIIDIVNTLSQFNKVVKTTAGVPRPRKEHIVCDKSIEEPLAPDEELSPDPFQPPLHDTRVLGAITEDEENMSEREEEKRGDGKQSGIEDNLFDFTNKSSGLTQADVDLLHNYYDEDMTEEGPSVSSIIRDHVTKMTDTMRENVTTKTMLDVESKDKERFDMIYNTFQSIVQELEKFVGAYLRAIFSKKMKTHEGLDLLTKFTPVQQRASIRIVISEKFVEVFNWYGADLDAIQVLYNKHKDDPPLIRNAPPVAGAIQWSRQLLKRIEDPMVVFRDNKSVSHLKDFSHTAKIYNRLATALVTFENLWLTFWKSQIEQARTGLCATLLVQHPETKQLLVNADDKVLTMIHEAKWLSRIGIVVPEGAQEVQLQEEKFKSYKNHLELVLRQFHDVKDSIPPTVKTWFQPHVDVVVKSFQPGLNTLAWNCMNIGNNNTMLMTDAFLYNIHSNIERLRDLVKQVNHILQSKVEGTIEKISDMAFFDFQLAFSRSWPPPAFSDVMGNSLKECSQRLQELMATIEDGARECAHKLLGKTHQRKTSRAIGTPDFTKSRKEEKQIGDFLESYHDDIYNAVLTAINRSLVTLAESSGCDEQAARAATQLTDTLSAGGRTSFMRSNSPVRSFSATSEKSAPSSILSILSDMTWTSDKTDAVTYLQFDVEMKFSIPDIVVEPALDSIQTAVSMVARSILQVPEAMNCEGAEDLGTRFVSHIKNEESVDSLMRRIDRVLDELNSVVEQHIFHFSLYNFLWKDDMYGNYRQFVENKPTMTAMNTEVEQLLQIEKKVIAIPNVLPVGPICLHTDPVKDALHGFAMAWKSQFASPLHEDAKSKLDAAILYRSNVRQRLELNVINLDHLNSTLHLLEELHDMENKIDDEYLPIETMYAKLRDFELRLPRSEVQEVDQLRENWHKLLETADDVRNSLLKQKRGAFEQELDKQVKTFIVETIQFRNAFDAQGPAVPGIPPETAVRRLADFQQRYSLYSAKRKTLDSVSQLFAIPCKLFSELDKTGEELELLGMLYGLFQKFIQFDQKFRDTLWADVDLEHATSEVESYWDECLALPSKLKDWDAYNEMKSSIQFYRDVFPLLCSLASKEIRNRHWLQVMSVTGSSFQLEATVFKLVALLDAGLIKHRAEIENICHSASRELELEVKLRQTEEEWTEQVFNFEHYKRRGPMYLEKASTERLLEQLEDAQALLAHMLTSRYIGPLRDEAASWAEKLKEVGEVLEQWLEAQDLWQYLEAVFSNPATAKELPQEVKRFSMIDKGWTKMMKRAYETRNVLQCCYGEEVPKGVVLRHIYQELEVCFKSLTGYLDNKRHNFPRFYFVSDPVLLAILSRPKDLESVRPHLRSLFTAIHDVNLVKLTVERDDDSPTGLEKHSSRTRSSLEMDKPGSRLMMMSPHINTPTKFDKRLTQLQSAGPHITQHISVMLPSELTTEDVVDMEASGVVSIEGETLKLQEKIGLTKGVDSWLLELKQQVTKSLHDMVLSVASDCSSGVPFEEWVLKYPAQVCKLGMIMYWTRDCEQGVSDLRFDRKALFNTSKRFGAAIGRLPTLLAKGSWKNVDEPMLPVHKTRLETMSTQALFLRDTIDYLANRKLREITDFEWRRNVRFYVHNIDDKPEPCLYILDQQYTYGCEFYGAQPSLAITPLMDKSFFCMSQAISQYKGSLMVGQTGSGKSETVKGFAQLLGQGLMMFQCTQSADHSAIGRILHGMAMDGCWGCFENIHHLSDECVSMMVSYVFSIVTALKSKANYCYIGDAHEVPIVNTVMMFATYNPNVQNPYPLPTDIRSLFRQVSLIKPDLAMVLKAKCSNSGFKSPQILATRLNVIQQLAKDQLPNDVQHHLSVASLVGVLQRANQRKKFIREDRSTERGDKKGGEGQDMSRSNSVQSTTASSFALTQQMSLLNAQLAPKAPGSKKLLAQNPMSAAAKMDHAIVGYTLLEMIGPRLTSEYAAVFNQIVKDIFAGLPEPPGGYLTSANQRSFDIQMAVEQAAESHGLIAHKPWIDKCMQLYSISQVHQGIVIAGPPGAGKSTVVRGLIEALRNVSKSGSRSSPNRTAELSESNHKLQKLYPLVVDDLALIFGSLNQNHDWVDGIFTSAWRKASRTLSLANGDQLFLSNNMKLLFETVDLQGASPALLVRTGILYVDTTVVGWKPIAKAWLEDRNQQELHVLQRAFNKTVDAMSHYVTTECRPKLKLSEQGMFQTCLNLLSAMLKDNIEIGGELHIERLYLFCLMWSYGGLLNTKEQKGFNELLATLSTALPDDDRDISYFDYYVDESGEWDPWQSRITEANCTAESNDLLGDVFVDTISAIRTRLLMEFACALGQNVLLVGPPGSGKTAMINDFMNTQDPQNQISKKLVCSGSSKAVQLHQFIEANIYHRQGFVYGAKDNNRLQLFIDDINLPNADEYGVRHYNELLRGLLDDKVLCTQQKPFEWRTVEDMMVLAAMSLSGAPSEESRLLNARFLRHFAVFYLPVPEDDSQKHVVQGLLEALMLQGQPGLDIELHNAIVQASCKLLTAVKDVLKPTATPGRAHYRFSLRDLVTCFQCLKRLPDESRADETLVVSLWRHEMERIIRDRLCRHADCLWFDDTMQDVLKEMWPEMVDSLHQHFVTFPTDMKVYNRPVTSLSKREVKVSLQPVSSMREVHNCLLNHLTRYNQEFGNTQLNIMLSDNVIHHVIKMHRILSYHHDGNFLLVGPVGSHLGTLCKLALHVADLPIHPIDTSKQNTFFDGLRSAVRLTGSEGRIRTIFFSGRDLHDDLYLDAINSILVSGEYPHLFTNDELEGLLQALVPAMKREHPNKNVDLTKFFVSRVKTNLHIMVALPPTHKLFRVATRQYPGLLSGCQVITVCDWTKEALLGQATYFLNMKKLMKDCEEDISDGVVNCVANIHSYVLNECRQTKWAGSFDETILLTSVKTNDKKKDVVKSQTLTLPNRPYSKAIMLENIRLNHKSNDSTTSNELFVGPLTFWRFLATLEQLYLQKAEFRTKTVNRLKRVLVTLEKTRKDTKLMKQSIQDITGKYEVAHGNTADLLKKLTSKVTTLEKLKAKLGMSTSLSAFLELNELREECEEEEELLYQEERDEYDEEFDRMREANLKTRLIQAKDEHTTALKTVEQCRSKLSYAKQQVLHWKDQVDRSCIDRLKAFQNPPSLIGHIMEMVMTLIGKRLPSQRLDQIDAYPSHDGQVRPLLGRLQ</sequence>
<comment type="caution">
    <text evidence="15">The sequence shown here is derived from an EMBL/GenBank/DDBJ whole genome shotgun (WGS) entry which is preliminary data.</text>
</comment>
<dbReference type="GO" id="GO:0030286">
    <property type="term" value="C:dynein complex"/>
    <property type="evidence" value="ECO:0007669"/>
    <property type="project" value="UniProtKB-KW"/>
</dbReference>
<feature type="region of interest" description="Disordered" evidence="13">
    <location>
        <begin position="482"/>
        <end position="515"/>
    </location>
</feature>
<evidence type="ECO:0000256" key="10">
    <source>
        <dbReference type="ARBA" id="ARBA00023175"/>
    </source>
</evidence>
<dbReference type="InterPro" id="IPR041466">
    <property type="entry name" value="Dynein_AAA5_ext"/>
</dbReference>
<keyword evidence="8" id="KW-0243">Dynein</keyword>
<dbReference type="InterPro" id="IPR041589">
    <property type="entry name" value="DNAH3_AAA_lid_1"/>
</dbReference>
<feature type="domain" description="AAA+ ATPase" evidence="14">
    <location>
        <begin position="2192"/>
        <end position="2331"/>
    </location>
</feature>
<dbReference type="Pfam" id="PF17857">
    <property type="entry name" value="AAA_lid_1"/>
    <property type="match status" value="1"/>
</dbReference>
<dbReference type="InterPro" id="IPR043157">
    <property type="entry name" value="Dynein_AAA1S"/>
</dbReference>
<dbReference type="GO" id="GO:0031514">
    <property type="term" value="C:motile cilium"/>
    <property type="evidence" value="ECO:0007669"/>
    <property type="project" value="UniProtKB-ARBA"/>
</dbReference>
<evidence type="ECO:0000256" key="8">
    <source>
        <dbReference type="ARBA" id="ARBA00023017"/>
    </source>
</evidence>
<feature type="domain" description="AAA+ ATPase" evidence="14">
    <location>
        <begin position="2546"/>
        <end position="2679"/>
    </location>
</feature>
<dbReference type="Pfam" id="PF17852">
    <property type="entry name" value="Dynein_AAA_lid"/>
    <property type="match status" value="1"/>
</dbReference>
<dbReference type="SMART" id="SM00382">
    <property type="entry name" value="AAA"/>
    <property type="match status" value="3"/>
</dbReference>
<evidence type="ECO:0000313" key="15">
    <source>
        <dbReference type="EMBL" id="KAK2171177.1"/>
    </source>
</evidence>
<dbReference type="FunFam" id="1.20.140.100:FF:000003">
    <property type="entry name" value="Dynein, axonemal, heavy chain 5"/>
    <property type="match status" value="1"/>
</dbReference>
<feature type="region of interest" description="Disordered" evidence="13">
    <location>
        <begin position="600"/>
        <end position="624"/>
    </location>
</feature>
<keyword evidence="6" id="KW-0547">Nucleotide-binding</keyword>
<dbReference type="FunFam" id="1.10.287.2620:FF:000001">
    <property type="entry name" value="Cytoplasmic dynein heavy chain 1"/>
    <property type="match status" value="1"/>
</dbReference>
<organism evidence="15 16">
    <name type="scientific">Ridgeia piscesae</name>
    <name type="common">Tubeworm</name>
    <dbReference type="NCBI Taxonomy" id="27915"/>
    <lineage>
        <taxon>Eukaryota</taxon>
        <taxon>Metazoa</taxon>
        <taxon>Spiralia</taxon>
        <taxon>Lophotrochozoa</taxon>
        <taxon>Annelida</taxon>
        <taxon>Polychaeta</taxon>
        <taxon>Sedentaria</taxon>
        <taxon>Canalipalpata</taxon>
        <taxon>Sabellida</taxon>
        <taxon>Siboglinidae</taxon>
        <taxon>Ridgeia</taxon>
    </lineage>
</organism>
<accession>A0AAD9KH51</accession>
<dbReference type="Gene3D" id="1.20.920.30">
    <property type="match status" value="1"/>
</dbReference>
<dbReference type="InterPro" id="IPR042228">
    <property type="entry name" value="Dynein_linker_3"/>
</dbReference>
<dbReference type="Gene3D" id="3.40.50.300">
    <property type="entry name" value="P-loop containing nucleotide triphosphate hydrolases"/>
    <property type="match status" value="4"/>
</dbReference>
<keyword evidence="4" id="KW-0493">Microtubule</keyword>
<dbReference type="InterPro" id="IPR026983">
    <property type="entry name" value="DHC"/>
</dbReference>
<dbReference type="GO" id="GO:0051959">
    <property type="term" value="F:dynein light intermediate chain binding"/>
    <property type="evidence" value="ECO:0007669"/>
    <property type="project" value="InterPro"/>
</dbReference>
<keyword evidence="10" id="KW-0505">Motor protein</keyword>
<dbReference type="InterPro" id="IPR035699">
    <property type="entry name" value="AAA_6"/>
</dbReference>
<evidence type="ECO:0000256" key="1">
    <source>
        <dbReference type="ARBA" id="ARBA00004245"/>
    </source>
</evidence>
<dbReference type="InterPro" id="IPR042222">
    <property type="entry name" value="Dynein_2_N"/>
</dbReference>
<keyword evidence="7" id="KW-0067">ATP-binding</keyword>
<dbReference type="InterPro" id="IPR013602">
    <property type="entry name" value="Dynein_heavy_linker"/>
</dbReference>
<dbReference type="Gene3D" id="1.10.472.130">
    <property type="match status" value="1"/>
</dbReference>